<dbReference type="SFLD" id="SFLDG01135">
    <property type="entry name" value="C1.5.6:_HAD__Beta-PGM__Phospha"/>
    <property type="match status" value="1"/>
</dbReference>
<proteinExistence type="predicted"/>
<dbReference type="SUPFAM" id="SSF56784">
    <property type="entry name" value="HAD-like"/>
    <property type="match status" value="1"/>
</dbReference>
<keyword evidence="2" id="KW-1185">Reference proteome</keyword>
<dbReference type="OrthoDB" id="9800058at2"/>
<dbReference type="Gene3D" id="3.40.50.1000">
    <property type="entry name" value="HAD superfamily/HAD-like"/>
    <property type="match status" value="1"/>
</dbReference>
<sequence length="219" mass="23031">MKYEAILFDIDGTLVDSTPAVEKVWNSWAASAGLDADAILAVSHGRRTRDTLAEFIPEEDIAQAMADMRVIELAELHSVTALPGVRDILSALPTDRWAAVTSGDRELMVARLEASEVPVPHVLVDADDVAAGKPDPEGYLFAAAQLGVDPTRCLVVEDAPAGLQAGRAAGGGVLAVATSHPARELEGLGDTVVDTLADVEFIVDDDGITVVTSEQPRPN</sequence>
<dbReference type="InterPro" id="IPR051806">
    <property type="entry name" value="HAD-like_SPP"/>
</dbReference>
<dbReference type="PANTHER" id="PTHR43481">
    <property type="entry name" value="FRUCTOSE-1-PHOSPHATE PHOSPHATASE"/>
    <property type="match status" value="1"/>
</dbReference>
<dbReference type="PATRIC" id="fig|136857.5.peg.1189"/>
<dbReference type="InterPro" id="IPR036412">
    <property type="entry name" value="HAD-like_sf"/>
</dbReference>
<evidence type="ECO:0000313" key="1">
    <source>
        <dbReference type="EMBL" id="AKK08640.1"/>
    </source>
</evidence>
<dbReference type="Gene3D" id="1.10.150.240">
    <property type="entry name" value="Putative phosphatase, domain 2"/>
    <property type="match status" value="1"/>
</dbReference>
<dbReference type="InterPro" id="IPR023214">
    <property type="entry name" value="HAD_sf"/>
</dbReference>
<dbReference type="PANTHER" id="PTHR43481:SF4">
    <property type="entry name" value="GLYCEROL-1-PHOSPHATE PHOSPHOHYDROLASE 1-RELATED"/>
    <property type="match status" value="1"/>
</dbReference>
<dbReference type="NCBIfam" id="TIGR01509">
    <property type="entry name" value="HAD-SF-IA-v3"/>
    <property type="match status" value="1"/>
</dbReference>
<dbReference type="SFLD" id="SFLDG01129">
    <property type="entry name" value="C1.5:_HAD__Beta-PGM__Phosphata"/>
    <property type="match status" value="1"/>
</dbReference>
<dbReference type="GO" id="GO:0050308">
    <property type="term" value="F:sugar-phosphatase activity"/>
    <property type="evidence" value="ECO:0007669"/>
    <property type="project" value="TreeGrafter"/>
</dbReference>
<dbReference type="InterPro" id="IPR023198">
    <property type="entry name" value="PGP-like_dom2"/>
</dbReference>
<reference evidence="1 2" key="1">
    <citation type="journal article" date="2015" name="Genome Announc.">
        <title>Complete Genome Sequence of the Type Strain Corynebacterium testudinoris DSM 44614, Recovered from Necrotic Lesions in the Mouth of a Tortoise.</title>
        <authorList>
            <person name="Ruckert C."/>
            <person name="Kriete M."/>
            <person name="Jaenicke S."/>
            <person name="Winkler A."/>
            <person name="Tauch A."/>
        </authorList>
    </citation>
    <scope>NUCLEOTIDE SEQUENCE [LARGE SCALE GENOMIC DNA]</scope>
    <source>
        <strain evidence="1 2">DSM 44614</strain>
    </source>
</reference>
<dbReference type="NCBIfam" id="TIGR01549">
    <property type="entry name" value="HAD-SF-IA-v1"/>
    <property type="match status" value="1"/>
</dbReference>
<dbReference type="RefSeq" id="WP_047252967.1">
    <property type="nucleotide sequence ID" value="NZ_CP011545.1"/>
</dbReference>
<gene>
    <name evidence="1" type="ORF">CTEST_05990</name>
</gene>
<dbReference type="SFLD" id="SFLDS00003">
    <property type="entry name" value="Haloacid_Dehalogenase"/>
    <property type="match status" value="1"/>
</dbReference>
<dbReference type="KEGG" id="cted:CTEST_05990"/>
<dbReference type="InterPro" id="IPR006439">
    <property type="entry name" value="HAD-SF_hydro_IA"/>
</dbReference>
<dbReference type="Proteomes" id="UP000035540">
    <property type="component" value="Chromosome"/>
</dbReference>
<dbReference type="AlphaFoldDB" id="A0A0G3H7D0"/>
<accession>A0A0G3H7D0</accession>
<evidence type="ECO:0000313" key="2">
    <source>
        <dbReference type="Proteomes" id="UP000035540"/>
    </source>
</evidence>
<name>A0A0G3H7D0_9CORY</name>
<reference evidence="2" key="2">
    <citation type="submission" date="2015-05" db="EMBL/GenBank/DDBJ databases">
        <title>Complete genome sequence of Corynebacterium testudinoris DSM 44614, recovered from necrotic lesions in the mouth of a tortoise.</title>
        <authorList>
            <person name="Ruckert C."/>
            <person name="Albersmeier A."/>
            <person name="Winkler A."/>
            <person name="Tauch A."/>
        </authorList>
    </citation>
    <scope>NUCLEOTIDE SEQUENCE [LARGE SCALE GENOMIC DNA]</scope>
    <source>
        <strain evidence="2">DSM 44614</strain>
    </source>
</reference>
<dbReference type="EMBL" id="CP011545">
    <property type="protein sequence ID" value="AKK08640.1"/>
    <property type="molecule type" value="Genomic_DNA"/>
</dbReference>
<dbReference type="STRING" id="136857.CTEST_05990"/>
<dbReference type="PRINTS" id="PR00413">
    <property type="entry name" value="HADHALOGNASE"/>
</dbReference>
<dbReference type="Pfam" id="PF00702">
    <property type="entry name" value="Hydrolase"/>
    <property type="match status" value="1"/>
</dbReference>
<organism evidence="1 2">
    <name type="scientific">Corynebacterium testudinoris</name>
    <dbReference type="NCBI Taxonomy" id="136857"/>
    <lineage>
        <taxon>Bacteria</taxon>
        <taxon>Bacillati</taxon>
        <taxon>Actinomycetota</taxon>
        <taxon>Actinomycetes</taxon>
        <taxon>Mycobacteriales</taxon>
        <taxon>Corynebacteriaceae</taxon>
        <taxon>Corynebacterium</taxon>
    </lineage>
</organism>
<protein>
    <submittedName>
        <fullName evidence="1">Haloacid dehalogenase superfamily enzyme, subfamily IA</fullName>
    </submittedName>
</protein>